<sequence>MTDPSGDDGLIKQILKKLAGTLGFILCAVGILGFVIAGFAIDYIDERLEEDCEGVKGTIIQTTEVDEGQCDEGSATRDLLVVIQYPLLISGIVCGLIGAKVF</sequence>
<proteinExistence type="predicted"/>
<organism evidence="2">
    <name type="scientific">marine metagenome</name>
    <dbReference type="NCBI Taxonomy" id="408172"/>
    <lineage>
        <taxon>unclassified sequences</taxon>
        <taxon>metagenomes</taxon>
        <taxon>ecological metagenomes</taxon>
    </lineage>
</organism>
<dbReference type="EMBL" id="UINC01030395">
    <property type="protein sequence ID" value="SVB14729.1"/>
    <property type="molecule type" value="Genomic_DNA"/>
</dbReference>
<keyword evidence="1" id="KW-0472">Membrane</keyword>
<feature type="transmembrane region" description="Helical" evidence="1">
    <location>
        <begin position="21"/>
        <end position="41"/>
    </location>
</feature>
<keyword evidence="1" id="KW-0812">Transmembrane</keyword>
<dbReference type="AlphaFoldDB" id="A0A382BM66"/>
<evidence type="ECO:0000256" key="1">
    <source>
        <dbReference type="SAM" id="Phobius"/>
    </source>
</evidence>
<protein>
    <submittedName>
        <fullName evidence="2">Uncharacterized protein</fullName>
    </submittedName>
</protein>
<accession>A0A382BM66</accession>
<evidence type="ECO:0000313" key="2">
    <source>
        <dbReference type="EMBL" id="SVB14729.1"/>
    </source>
</evidence>
<name>A0A382BM66_9ZZZZ</name>
<reference evidence="2" key="1">
    <citation type="submission" date="2018-05" db="EMBL/GenBank/DDBJ databases">
        <authorList>
            <person name="Lanie J.A."/>
            <person name="Ng W.-L."/>
            <person name="Kazmierczak K.M."/>
            <person name="Andrzejewski T.M."/>
            <person name="Davidsen T.M."/>
            <person name="Wayne K.J."/>
            <person name="Tettelin H."/>
            <person name="Glass J.I."/>
            <person name="Rusch D."/>
            <person name="Podicherti R."/>
            <person name="Tsui H.-C.T."/>
            <person name="Winkler M.E."/>
        </authorList>
    </citation>
    <scope>NUCLEOTIDE SEQUENCE</scope>
</reference>
<feature type="transmembrane region" description="Helical" evidence="1">
    <location>
        <begin position="79"/>
        <end position="99"/>
    </location>
</feature>
<gene>
    <name evidence="2" type="ORF">METZ01_LOCUS167583</name>
</gene>
<keyword evidence="1" id="KW-1133">Transmembrane helix</keyword>